<keyword evidence="2" id="KW-0805">Transcription regulation</keyword>
<dbReference type="InterPro" id="IPR009057">
    <property type="entry name" value="Homeodomain-like_sf"/>
</dbReference>
<keyword evidence="4" id="KW-0804">Transcription</keyword>
<reference evidence="7 8" key="1">
    <citation type="submission" date="2020-10" db="EMBL/GenBank/DDBJ databases">
        <title>Sequencing the genomes of 1000 actinobacteria strains.</title>
        <authorList>
            <person name="Klenk H.-P."/>
        </authorList>
    </citation>
    <scope>NUCLEOTIDE SEQUENCE [LARGE SCALE GENOMIC DNA]</scope>
    <source>
        <strain evidence="7 8">DSM 43173</strain>
    </source>
</reference>
<evidence type="ECO:0000313" key="8">
    <source>
        <dbReference type="Proteomes" id="UP000633509"/>
    </source>
</evidence>
<protein>
    <submittedName>
        <fullName evidence="7">AcrR family transcriptional regulator</fullName>
    </submittedName>
</protein>
<dbReference type="PROSITE" id="PS50977">
    <property type="entry name" value="HTH_TETR_2"/>
    <property type="match status" value="1"/>
</dbReference>
<keyword evidence="8" id="KW-1185">Reference proteome</keyword>
<dbReference type="SUPFAM" id="SSF46689">
    <property type="entry name" value="Homeodomain-like"/>
    <property type="match status" value="1"/>
</dbReference>
<dbReference type="PANTHER" id="PTHR47506">
    <property type="entry name" value="TRANSCRIPTIONAL REGULATORY PROTEIN"/>
    <property type="match status" value="1"/>
</dbReference>
<gene>
    <name evidence="7" type="ORF">H4W80_001264</name>
</gene>
<dbReference type="EMBL" id="JADBEK010000001">
    <property type="protein sequence ID" value="MBE1583006.1"/>
    <property type="molecule type" value="Genomic_DNA"/>
</dbReference>
<organism evidence="7 8">
    <name type="scientific">Nonomuraea angiospora</name>
    <dbReference type="NCBI Taxonomy" id="46172"/>
    <lineage>
        <taxon>Bacteria</taxon>
        <taxon>Bacillati</taxon>
        <taxon>Actinomycetota</taxon>
        <taxon>Actinomycetes</taxon>
        <taxon>Streptosporangiales</taxon>
        <taxon>Streptosporangiaceae</taxon>
        <taxon>Nonomuraea</taxon>
    </lineage>
</organism>
<evidence type="ECO:0000256" key="3">
    <source>
        <dbReference type="ARBA" id="ARBA00023125"/>
    </source>
</evidence>
<feature type="domain" description="HTH tetR-type" evidence="6">
    <location>
        <begin position="15"/>
        <end position="75"/>
    </location>
</feature>
<feature type="DNA-binding region" description="H-T-H motif" evidence="5">
    <location>
        <begin position="38"/>
        <end position="57"/>
    </location>
</feature>
<evidence type="ECO:0000256" key="2">
    <source>
        <dbReference type="ARBA" id="ARBA00023015"/>
    </source>
</evidence>
<dbReference type="InterPro" id="IPR036271">
    <property type="entry name" value="Tet_transcr_reg_TetR-rel_C_sf"/>
</dbReference>
<dbReference type="SUPFAM" id="SSF48498">
    <property type="entry name" value="Tetracyclin repressor-like, C-terminal domain"/>
    <property type="match status" value="1"/>
</dbReference>
<accession>A0ABR9LQR3</accession>
<dbReference type="Proteomes" id="UP000633509">
    <property type="component" value="Unassembled WGS sequence"/>
</dbReference>
<dbReference type="PANTHER" id="PTHR47506:SF6">
    <property type="entry name" value="HTH-TYPE TRANSCRIPTIONAL REPRESSOR NEMR"/>
    <property type="match status" value="1"/>
</dbReference>
<name>A0ABR9LQR3_9ACTN</name>
<dbReference type="PRINTS" id="PR00455">
    <property type="entry name" value="HTHTETR"/>
</dbReference>
<comment type="caution">
    <text evidence="7">The sequence shown here is derived from an EMBL/GenBank/DDBJ whole genome shotgun (WGS) entry which is preliminary data.</text>
</comment>
<dbReference type="Gene3D" id="1.10.357.10">
    <property type="entry name" value="Tetracycline Repressor, domain 2"/>
    <property type="match status" value="1"/>
</dbReference>
<proteinExistence type="predicted"/>
<dbReference type="InterPro" id="IPR001647">
    <property type="entry name" value="HTH_TetR"/>
</dbReference>
<sequence>MSGVAPSVRNRRPPGVRREEILRVATEMFGDSGYRGVSLADIAARVGISQPGLIHHFKNKEELLLAALERRDEDSRDHMDAMFQEMSVADALISLCRHNVEDPTAMRLYAVESAESIEPGHPAREFFLRRYARVRERVAERIRRDQELRRLPAALDPVVLAGEMIAVMDGLQVQWLLDPTMDLPGRMAAYLERLIIKEDR</sequence>
<keyword evidence="3 5" id="KW-0238">DNA-binding</keyword>
<dbReference type="Pfam" id="PF13977">
    <property type="entry name" value="TetR_C_6"/>
    <property type="match status" value="1"/>
</dbReference>
<keyword evidence="1" id="KW-0678">Repressor</keyword>
<dbReference type="Pfam" id="PF00440">
    <property type="entry name" value="TetR_N"/>
    <property type="match status" value="1"/>
</dbReference>
<dbReference type="InterPro" id="IPR039538">
    <property type="entry name" value="BetI_C"/>
</dbReference>
<evidence type="ECO:0000313" key="7">
    <source>
        <dbReference type="EMBL" id="MBE1583006.1"/>
    </source>
</evidence>
<evidence type="ECO:0000256" key="5">
    <source>
        <dbReference type="PROSITE-ProRule" id="PRU00335"/>
    </source>
</evidence>
<evidence type="ECO:0000259" key="6">
    <source>
        <dbReference type="PROSITE" id="PS50977"/>
    </source>
</evidence>
<evidence type="ECO:0000256" key="1">
    <source>
        <dbReference type="ARBA" id="ARBA00022491"/>
    </source>
</evidence>
<evidence type="ECO:0000256" key="4">
    <source>
        <dbReference type="ARBA" id="ARBA00023163"/>
    </source>
</evidence>